<feature type="compositionally biased region" description="Polar residues" evidence="1">
    <location>
        <begin position="421"/>
        <end position="435"/>
    </location>
</feature>
<feature type="compositionally biased region" description="Basic and acidic residues" evidence="1">
    <location>
        <begin position="536"/>
        <end position="546"/>
    </location>
</feature>
<dbReference type="Pfam" id="PF12550">
    <property type="entry name" value="GCR1_C"/>
    <property type="match status" value="1"/>
</dbReference>
<feature type="region of interest" description="Disordered" evidence="1">
    <location>
        <begin position="1081"/>
        <end position="1123"/>
    </location>
</feature>
<feature type="compositionally biased region" description="Acidic residues" evidence="1">
    <location>
        <begin position="1108"/>
        <end position="1120"/>
    </location>
</feature>
<feature type="region of interest" description="Disordered" evidence="1">
    <location>
        <begin position="339"/>
        <end position="362"/>
    </location>
</feature>
<feature type="non-terminal residue" evidence="3">
    <location>
        <position position="1"/>
    </location>
</feature>
<feature type="compositionally biased region" description="Low complexity" evidence="1">
    <location>
        <begin position="640"/>
        <end position="651"/>
    </location>
</feature>
<feature type="compositionally biased region" description="Basic and acidic residues" evidence="1">
    <location>
        <begin position="339"/>
        <end position="353"/>
    </location>
</feature>
<dbReference type="PANTHER" id="PTHR37784">
    <property type="entry name" value="PROTEIN MSN1"/>
    <property type="match status" value="1"/>
</dbReference>
<feature type="domain" description="Transcription activator GCR1-like" evidence="2">
    <location>
        <begin position="882"/>
        <end position="962"/>
    </location>
</feature>
<sequence>MKTARVETIAMQQHIVEKTMSPWHSLSHEHSTALNSPTTSPQDQHSQERSVQLQEKVEQQADGDSRDEDDSAVARLEIGADGINGIRSNTGSNPSMFISSGPIETAENVPEPSSSTSLTPSPPPSHSEIHPAASSAGATSIIRDRGMCSPLAALADQKDHSLTGECVNTIGLDRWHVWSKQHQGTSSGEPAEITVQGLLRYLKSVLVPLESEIGSLSSHPSRLRAHHSTASMLETYVKPVLQLWQEQLQRNKQRTHHTINDHQGYNAHDQATPFSSITDLPGLKPAVDMDRELSSSLFTRSLRQHDHVERLSQLEQAHRDTAVTISLLQDQVRHLLKERDTGRAQDRGEDHHNTVWNGRLAPIEWQRRQDKAYMPHKSQPNGAGNGSIEDQSTDGSSPKANIASQLDEEQMEVEKDGKPATQLNRSTAQAPTQQPCATRGEYGYFGKSCADELVEAIAKGLEEYHHSRSSQAQRPLFTQHPRPHISQDDRCITGPHPDQYPLPPIPAAAIYGPHLDREKLLDRAITREADLQCRDLLQPEEHDRPMRNRKRTSSMNGLGSLVKDNVKQARSCSPPRPRNSSGTSLTDSVMGGRDTVGVDFTSNDRRQAHAQSQPPPSSNFTSSLQTDRYDNPGARDAPESAASSLASSSALFHQGSGMDTTTQMSQYSTQHLPRHSGIGHQDHRPAYAMHSHTHSHASQTPRPTMYSEEEYPGYHHHSHSHHVRKQSYDQHFAYHQQQYGAGGTESKDVNARLPAGSGEHHVSPYFPSATSSTTVASDSYRGKHTKNYGSFSSLQSFSQHQQPHHQYQRNDSRIVPGYDHHQHSPMEITNLHDHQDEDVKPLHHQLHLHQPSHAHHNHHQHPHPHHHHQRQPSSCSAPPPIYVMNRQVNTVPELWKEWTVGLGPGNPSIRQLEAQYGPSWRTSSSAANFFSRRLRIINEIQRMIDFEGLTEEEAVNRLEARREQGVVIPGTEGSDASSNGAGGVPGQPVTGGMSLHRLNPSGRNLEMPPFVDWITNPENYDRLYKIKSFSAQTIVDILKTTAESQGKNDKDNDDDEDTLLARRLELCPFFDRFHAVYSDNLSANPPPPRQSLNNPGERVIIGSSPEASDLEDYPDHDDDDGYHGGNAVVIHTMYQLE</sequence>
<dbReference type="PANTHER" id="PTHR37784:SF2">
    <property type="entry name" value="HIGH-OSMOLARITY-INDUCED TRANSCRIPTION PROTEIN 1"/>
    <property type="match status" value="1"/>
</dbReference>
<name>A0A9P8A429_MORAP</name>
<dbReference type="InterPro" id="IPR052146">
    <property type="entry name" value="HOT1"/>
</dbReference>
<feature type="compositionally biased region" description="Low complexity" evidence="1">
    <location>
        <begin position="110"/>
        <end position="119"/>
    </location>
</feature>
<feature type="compositionally biased region" description="Polar residues" evidence="1">
    <location>
        <begin position="86"/>
        <end position="98"/>
    </location>
</feature>
<dbReference type="GO" id="GO:0060963">
    <property type="term" value="P:positive regulation of ribosomal protein gene transcription by RNA polymerase II"/>
    <property type="evidence" value="ECO:0007669"/>
    <property type="project" value="TreeGrafter"/>
</dbReference>
<dbReference type="AlphaFoldDB" id="A0A9P8A429"/>
<feature type="region of interest" description="Disordered" evidence="1">
    <location>
        <begin position="739"/>
        <end position="781"/>
    </location>
</feature>
<gene>
    <name evidence="3" type="ORF">KVV02_003321</name>
</gene>
<feature type="compositionally biased region" description="Basic residues" evidence="1">
    <location>
        <begin position="714"/>
        <end position="725"/>
    </location>
</feature>
<feature type="region of interest" description="Disordered" evidence="1">
    <location>
        <begin position="849"/>
        <end position="879"/>
    </location>
</feature>
<comment type="caution">
    <text evidence="3">The sequence shown here is derived from an EMBL/GenBank/DDBJ whole genome shotgun (WGS) entry which is preliminary data.</text>
</comment>
<feature type="region of interest" description="Disordered" evidence="1">
    <location>
        <begin position="83"/>
        <end position="136"/>
    </location>
</feature>
<organism evidence="3 4">
    <name type="scientific">Mortierella alpina</name>
    <name type="common">Oleaginous fungus</name>
    <name type="synonym">Mortierella renispora</name>
    <dbReference type="NCBI Taxonomy" id="64518"/>
    <lineage>
        <taxon>Eukaryota</taxon>
        <taxon>Fungi</taxon>
        <taxon>Fungi incertae sedis</taxon>
        <taxon>Mucoromycota</taxon>
        <taxon>Mortierellomycotina</taxon>
        <taxon>Mortierellomycetes</taxon>
        <taxon>Mortierellales</taxon>
        <taxon>Mortierellaceae</taxon>
        <taxon>Mortierella</taxon>
    </lineage>
</organism>
<feature type="compositionally biased region" description="Polar residues" evidence="1">
    <location>
        <begin position="32"/>
        <end position="53"/>
    </location>
</feature>
<feature type="region of interest" description="Disordered" evidence="1">
    <location>
        <begin position="374"/>
        <end position="435"/>
    </location>
</feature>
<proteinExistence type="predicted"/>
<feature type="compositionally biased region" description="Low complexity" evidence="1">
    <location>
        <begin position="570"/>
        <end position="581"/>
    </location>
</feature>
<accession>A0A9P8A429</accession>
<dbReference type="EMBL" id="JAIFTL010000150">
    <property type="protein sequence ID" value="KAG9322381.1"/>
    <property type="molecule type" value="Genomic_DNA"/>
</dbReference>
<feature type="compositionally biased region" description="Polar residues" evidence="1">
    <location>
        <begin position="378"/>
        <end position="404"/>
    </location>
</feature>
<feature type="compositionally biased region" description="Polar residues" evidence="1">
    <location>
        <begin position="657"/>
        <end position="671"/>
    </location>
</feature>
<protein>
    <recommendedName>
        <fullName evidence="2">Transcription activator GCR1-like domain-containing protein</fullName>
    </recommendedName>
</protein>
<reference evidence="3" key="1">
    <citation type="submission" date="2021-07" db="EMBL/GenBank/DDBJ databases">
        <title>Draft genome of Mortierella alpina, strain LL118, isolated from an aspen leaf litter sample.</title>
        <authorList>
            <person name="Yang S."/>
            <person name="Vinatzer B.A."/>
        </authorList>
    </citation>
    <scope>NUCLEOTIDE SEQUENCE</scope>
    <source>
        <strain evidence="3">LL118</strain>
    </source>
</reference>
<feature type="compositionally biased region" description="Low complexity" evidence="1">
    <location>
        <begin position="768"/>
        <end position="779"/>
    </location>
</feature>
<evidence type="ECO:0000313" key="3">
    <source>
        <dbReference type="EMBL" id="KAG9322381.1"/>
    </source>
</evidence>
<evidence type="ECO:0000259" key="2">
    <source>
        <dbReference type="Pfam" id="PF12550"/>
    </source>
</evidence>
<feature type="region of interest" description="Disordered" evidence="1">
    <location>
        <begin position="23"/>
        <end position="70"/>
    </location>
</feature>
<feature type="compositionally biased region" description="Basic residues" evidence="1">
    <location>
        <begin position="849"/>
        <end position="870"/>
    </location>
</feature>
<dbReference type="Proteomes" id="UP000717515">
    <property type="component" value="Unassembled WGS sequence"/>
</dbReference>
<dbReference type="GO" id="GO:0000981">
    <property type="term" value="F:DNA-binding transcription factor activity, RNA polymerase II-specific"/>
    <property type="evidence" value="ECO:0007669"/>
    <property type="project" value="TreeGrafter"/>
</dbReference>
<evidence type="ECO:0000256" key="1">
    <source>
        <dbReference type="SAM" id="MobiDB-lite"/>
    </source>
</evidence>
<feature type="region of interest" description="Disordered" evidence="1">
    <location>
        <begin position="536"/>
        <end position="725"/>
    </location>
</feature>
<evidence type="ECO:0000313" key="4">
    <source>
        <dbReference type="Proteomes" id="UP000717515"/>
    </source>
</evidence>
<dbReference type="InterPro" id="IPR022210">
    <property type="entry name" value="TF_GCR1-like"/>
</dbReference>
<dbReference type="GO" id="GO:0000978">
    <property type="term" value="F:RNA polymerase II cis-regulatory region sequence-specific DNA binding"/>
    <property type="evidence" value="ECO:0007669"/>
    <property type="project" value="TreeGrafter"/>
</dbReference>